<sequence length="178" mass="19897">MTKDSSADKTKAVRFTKTSSRRYAEPKADQPVRRAFKARSLAALLPAVTEPVLRRHSSLNMRLITDWAEIIGPAYAARTRPQRLTAGTLFISCAGPVAMELQYMSDSLISRINTWCGQSLVSRLRFVQDTQPEKPRSAALPEFSLRPPPRYELPDMEEGPLRTALEALGARVLQDNGR</sequence>
<feature type="region of interest" description="Disordered" evidence="1">
    <location>
        <begin position="1"/>
        <end position="29"/>
    </location>
</feature>
<name>A0ABT3QDL5_9PROT</name>
<dbReference type="Proteomes" id="UP001301152">
    <property type="component" value="Unassembled WGS sequence"/>
</dbReference>
<evidence type="ECO:0000313" key="3">
    <source>
        <dbReference type="Proteomes" id="UP001301152"/>
    </source>
</evidence>
<proteinExistence type="predicted"/>
<evidence type="ECO:0000256" key="1">
    <source>
        <dbReference type="SAM" id="MobiDB-lite"/>
    </source>
</evidence>
<keyword evidence="3" id="KW-1185">Reference proteome</keyword>
<protein>
    <submittedName>
        <fullName evidence="2">DciA family protein</fullName>
    </submittedName>
</protein>
<dbReference type="Pfam" id="PF05258">
    <property type="entry name" value="DciA"/>
    <property type="match status" value="1"/>
</dbReference>
<organism evidence="2 3">
    <name type="scientific">Acetobacter thailandicus</name>
    <dbReference type="NCBI Taxonomy" id="1502842"/>
    <lineage>
        <taxon>Bacteria</taxon>
        <taxon>Pseudomonadati</taxon>
        <taxon>Pseudomonadota</taxon>
        <taxon>Alphaproteobacteria</taxon>
        <taxon>Acetobacterales</taxon>
        <taxon>Acetobacteraceae</taxon>
        <taxon>Acetobacter</taxon>
    </lineage>
</organism>
<accession>A0ABT3QDL5</accession>
<dbReference type="PANTHER" id="PTHR36456:SF1">
    <property type="entry name" value="UPF0232 PROTEIN SCO3875"/>
    <property type="match status" value="1"/>
</dbReference>
<feature type="compositionally biased region" description="Basic and acidic residues" evidence="1">
    <location>
        <begin position="1"/>
        <end position="11"/>
    </location>
</feature>
<comment type="caution">
    <text evidence="2">The sequence shown here is derived from an EMBL/GenBank/DDBJ whole genome shotgun (WGS) entry which is preliminary data.</text>
</comment>
<dbReference type="RefSeq" id="WP_173559105.1">
    <property type="nucleotide sequence ID" value="NZ_JAPIUZ010000002.1"/>
</dbReference>
<dbReference type="InterPro" id="IPR007922">
    <property type="entry name" value="DciA-like"/>
</dbReference>
<evidence type="ECO:0000313" key="2">
    <source>
        <dbReference type="EMBL" id="MCX2563392.1"/>
    </source>
</evidence>
<reference evidence="2 3" key="1">
    <citation type="submission" date="2022-11" db="EMBL/GenBank/DDBJ databases">
        <title>Genome sequencing of Acetobacter type strain.</title>
        <authorList>
            <person name="Heo J."/>
            <person name="Lee D."/>
            <person name="Han B.-H."/>
            <person name="Hong S.-B."/>
            <person name="Kwon S.-W."/>
        </authorList>
    </citation>
    <scope>NUCLEOTIDE SEQUENCE [LARGE SCALE GENOMIC DNA]</scope>
    <source>
        <strain evidence="2 3">KACC 21253</strain>
    </source>
</reference>
<dbReference type="EMBL" id="JAPIUZ010000002">
    <property type="protein sequence ID" value="MCX2563392.1"/>
    <property type="molecule type" value="Genomic_DNA"/>
</dbReference>
<dbReference type="PANTHER" id="PTHR36456">
    <property type="entry name" value="UPF0232 PROTEIN SCO3875"/>
    <property type="match status" value="1"/>
</dbReference>
<gene>
    <name evidence="2" type="ORF">OQ497_05365</name>
</gene>